<keyword evidence="4" id="KW-1185">Reference proteome</keyword>
<sequence length="161" mass="17334">MAQPLSCGGGFMRPTEQCRGSTGGPHTRKEDIVMLTVLGKEIDFDVTSPADMQRYLDAEAAMQRAAASLPPDPNPAAMATMEGLRAYQDYLAAQCKLLTDFIDTAFGDGTCNALLGPKTSLSTLLDVMEALHDAISSQGVQYAQRFAAYKPNRATRRKAAK</sequence>
<dbReference type="Proteomes" id="UP000003438">
    <property type="component" value="Unassembled WGS sequence"/>
</dbReference>
<dbReference type="EMBL" id="ACBY02000060">
    <property type="protein sequence ID" value="EFB74684.1"/>
    <property type="molecule type" value="Genomic_DNA"/>
</dbReference>
<evidence type="ECO:0000313" key="3">
    <source>
        <dbReference type="EMBL" id="EFB74684.1"/>
    </source>
</evidence>
<protein>
    <recommendedName>
        <fullName evidence="2">DUF6673 domain-containing protein</fullName>
    </recommendedName>
</protein>
<evidence type="ECO:0000256" key="1">
    <source>
        <dbReference type="SAM" id="MobiDB-lite"/>
    </source>
</evidence>
<evidence type="ECO:0000259" key="2">
    <source>
        <dbReference type="Pfam" id="PF20378"/>
    </source>
</evidence>
<gene>
    <name evidence="3" type="ORF">SUBVAR_06987</name>
</gene>
<dbReference type="STRING" id="411471.SUBVAR_06987"/>
<organism evidence="3 4">
    <name type="scientific">Subdoligranulum variabile DSM 15176</name>
    <dbReference type="NCBI Taxonomy" id="411471"/>
    <lineage>
        <taxon>Bacteria</taxon>
        <taxon>Bacillati</taxon>
        <taxon>Bacillota</taxon>
        <taxon>Clostridia</taxon>
        <taxon>Eubacteriales</taxon>
        <taxon>Oscillospiraceae</taxon>
        <taxon>Subdoligranulum</taxon>
    </lineage>
</organism>
<evidence type="ECO:0000313" key="4">
    <source>
        <dbReference type="Proteomes" id="UP000003438"/>
    </source>
</evidence>
<dbReference type="Pfam" id="PF20378">
    <property type="entry name" value="DUF6673"/>
    <property type="match status" value="1"/>
</dbReference>
<feature type="region of interest" description="Disordered" evidence="1">
    <location>
        <begin position="1"/>
        <end position="26"/>
    </location>
</feature>
<name>D1PRF8_9FIRM</name>
<dbReference type="AlphaFoldDB" id="D1PRF8"/>
<proteinExistence type="predicted"/>
<dbReference type="InterPro" id="IPR046655">
    <property type="entry name" value="DUF6673"/>
</dbReference>
<comment type="caution">
    <text evidence="3">The sequence shown here is derived from an EMBL/GenBank/DDBJ whole genome shotgun (WGS) entry which is preliminary data.</text>
</comment>
<accession>D1PRF8</accession>
<dbReference type="HOGENOM" id="CLU_139212_0_0_9"/>
<reference evidence="3" key="1">
    <citation type="submission" date="2009-12" db="EMBL/GenBank/DDBJ databases">
        <authorList>
            <person name="Weinstock G."/>
            <person name="Sodergren E."/>
            <person name="Clifton S."/>
            <person name="Fulton L."/>
            <person name="Fulton B."/>
            <person name="Courtney L."/>
            <person name="Fronick C."/>
            <person name="Harrison M."/>
            <person name="Strong C."/>
            <person name="Farmer C."/>
            <person name="Delahaunty K."/>
            <person name="Markovic C."/>
            <person name="Hall O."/>
            <person name="Minx P."/>
            <person name="Tomlinson C."/>
            <person name="Mitreva M."/>
            <person name="Nelson J."/>
            <person name="Hou S."/>
            <person name="Wollam A."/>
            <person name="Pepin K.H."/>
            <person name="Johnson M."/>
            <person name="Bhonagiri V."/>
            <person name="Nash W.E."/>
            <person name="Warren W."/>
            <person name="Chinwalla A."/>
            <person name="Mardis E.R."/>
            <person name="Wilson R.K."/>
        </authorList>
    </citation>
    <scope>NUCLEOTIDE SEQUENCE [LARGE SCALE GENOMIC DNA]</scope>
    <source>
        <strain evidence="3">DSM 15176</strain>
    </source>
</reference>
<feature type="domain" description="DUF6673" evidence="2">
    <location>
        <begin position="86"/>
        <end position="158"/>
    </location>
</feature>